<dbReference type="PANTHER" id="PTHR43547">
    <property type="entry name" value="TWO-COMPONENT HISTIDINE KINASE"/>
    <property type="match status" value="1"/>
</dbReference>
<dbReference type="InterPro" id="IPR036890">
    <property type="entry name" value="HATPase_C_sf"/>
</dbReference>
<evidence type="ECO:0000313" key="6">
    <source>
        <dbReference type="Proteomes" id="UP000588604"/>
    </source>
</evidence>
<dbReference type="RefSeq" id="WP_184493569.1">
    <property type="nucleotide sequence ID" value="NZ_JACIJO010000001.1"/>
</dbReference>
<keyword evidence="3" id="KW-0597">Phosphoprotein</keyword>
<reference evidence="5 6" key="1">
    <citation type="submission" date="2020-08" db="EMBL/GenBank/DDBJ databases">
        <title>Genomic Encyclopedia of Type Strains, Phase IV (KMG-IV): sequencing the most valuable type-strain genomes for metagenomic binning, comparative biology and taxonomic classification.</title>
        <authorList>
            <person name="Goeker M."/>
        </authorList>
    </citation>
    <scope>NUCLEOTIDE SEQUENCE [LARGE SCALE GENOMIC DNA]</scope>
    <source>
        <strain evidence="5 6">DSM 102044</strain>
    </source>
</reference>
<dbReference type="SUPFAM" id="SSF55874">
    <property type="entry name" value="ATPase domain of HSP90 chaperone/DNA topoisomerase II/histidine kinase"/>
    <property type="match status" value="1"/>
</dbReference>
<dbReference type="Proteomes" id="UP000588604">
    <property type="component" value="Unassembled WGS sequence"/>
</dbReference>
<evidence type="ECO:0000256" key="1">
    <source>
        <dbReference type="ARBA" id="ARBA00000085"/>
    </source>
</evidence>
<dbReference type="Gene3D" id="3.30.450.40">
    <property type="match status" value="1"/>
</dbReference>
<dbReference type="AlphaFoldDB" id="A0A841MS32"/>
<dbReference type="EC" id="2.7.13.3" evidence="2"/>
<dbReference type="PANTHER" id="PTHR43547:SF2">
    <property type="entry name" value="HYBRID SIGNAL TRANSDUCTION HISTIDINE KINASE C"/>
    <property type="match status" value="1"/>
</dbReference>
<dbReference type="Gene3D" id="1.10.287.130">
    <property type="match status" value="1"/>
</dbReference>
<comment type="caution">
    <text evidence="5">The sequence shown here is derived from an EMBL/GenBank/DDBJ whole genome shotgun (WGS) entry which is preliminary data.</text>
</comment>
<dbReference type="InterPro" id="IPR029016">
    <property type="entry name" value="GAF-like_dom_sf"/>
</dbReference>
<dbReference type="InterPro" id="IPR005467">
    <property type="entry name" value="His_kinase_dom"/>
</dbReference>
<dbReference type="SUPFAM" id="SSF55781">
    <property type="entry name" value="GAF domain-like"/>
    <property type="match status" value="1"/>
</dbReference>
<evidence type="ECO:0000256" key="2">
    <source>
        <dbReference type="ARBA" id="ARBA00012438"/>
    </source>
</evidence>
<proteinExistence type="predicted"/>
<organism evidence="5 6">
    <name type="scientific">Algoriphagus iocasae</name>
    <dbReference type="NCBI Taxonomy" id="1836499"/>
    <lineage>
        <taxon>Bacteria</taxon>
        <taxon>Pseudomonadati</taxon>
        <taxon>Bacteroidota</taxon>
        <taxon>Cytophagia</taxon>
        <taxon>Cytophagales</taxon>
        <taxon>Cyclobacteriaceae</taxon>
        <taxon>Algoriphagus</taxon>
    </lineage>
</organism>
<keyword evidence="5" id="KW-0418">Kinase</keyword>
<gene>
    <name evidence="5" type="ORF">FHS59_000960</name>
</gene>
<dbReference type="Pfam" id="PF02518">
    <property type="entry name" value="HATPase_c"/>
    <property type="match status" value="1"/>
</dbReference>
<dbReference type="InterPro" id="IPR036097">
    <property type="entry name" value="HisK_dim/P_sf"/>
</dbReference>
<accession>A0A841MS32</accession>
<keyword evidence="5" id="KW-0808">Transferase</keyword>
<dbReference type="Gene3D" id="3.30.565.10">
    <property type="entry name" value="Histidine kinase-like ATPase, C-terminal domain"/>
    <property type="match status" value="1"/>
</dbReference>
<keyword evidence="6" id="KW-1185">Reference proteome</keyword>
<evidence type="ECO:0000256" key="3">
    <source>
        <dbReference type="ARBA" id="ARBA00022553"/>
    </source>
</evidence>
<dbReference type="PRINTS" id="PR00344">
    <property type="entry name" value="BCTRLSENSOR"/>
</dbReference>
<dbReference type="InterPro" id="IPR003594">
    <property type="entry name" value="HATPase_dom"/>
</dbReference>
<sequence length="405" mass="45597">MDNKYTLESELERLLALSNLDLDYYDGKHGVKWLAEMAANVAGTKVSLINLIDSYTQWTIANVGMEISNMAREDSVCQYTMENEEGEIFEVNDLREDDRFKEKFYVKEDPNLTYYLGVPLTTAEGYNLGALCVMDVEEKNIVTEKRELLKLIARQIVDRLKINSKLAELKDQMGDILQSQKKLAHDVRGPIGGIVGLAEIIKMQGMDNQIEEVLEYMDLIQNSGDSILDLADEILNQNFDPKLQMIRDPKDHEFTLLLFKNKIQAMFEPQAMVKKVNFIVEVGSSNHFTPFPKSKLMQIVGNLISNSIKFTPAYGTISIFLHLEVNEGKEFLNITVKDTGTGMPQQKIDQILAEEASSEKGTSGEKGFGFGLHVVTKLVNELGGKMEIESEPSQGTTFKIGIQFN</sequence>
<dbReference type="SMART" id="SM00387">
    <property type="entry name" value="HATPase_c"/>
    <property type="match status" value="1"/>
</dbReference>
<feature type="domain" description="Histidine kinase" evidence="4">
    <location>
        <begin position="182"/>
        <end position="405"/>
    </location>
</feature>
<comment type="catalytic activity">
    <reaction evidence="1">
        <text>ATP + protein L-histidine = ADP + protein N-phospho-L-histidine.</text>
        <dbReference type="EC" id="2.7.13.3"/>
    </reaction>
</comment>
<evidence type="ECO:0000313" key="5">
    <source>
        <dbReference type="EMBL" id="MBB6325345.1"/>
    </source>
</evidence>
<dbReference type="InterPro" id="IPR004358">
    <property type="entry name" value="Sig_transdc_His_kin-like_C"/>
</dbReference>
<name>A0A841MS32_9BACT</name>
<dbReference type="PROSITE" id="PS50109">
    <property type="entry name" value="HIS_KIN"/>
    <property type="match status" value="1"/>
</dbReference>
<dbReference type="EMBL" id="JACIJO010000001">
    <property type="protein sequence ID" value="MBB6325345.1"/>
    <property type="molecule type" value="Genomic_DNA"/>
</dbReference>
<protein>
    <recommendedName>
        <fullName evidence="2">histidine kinase</fullName>
        <ecNumber evidence="2">2.7.13.3</ecNumber>
    </recommendedName>
</protein>
<dbReference type="GO" id="GO:0000155">
    <property type="term" value="F:phosphorelay sensor kinase activity"/>
    <property type="evidence" value="ECO:0007669"/>
    <property type="project" value="InterPro"/>
</dbReference>
<dbReference type="SUPFAM" id="SSF47384">
    <property type="entry name" value="Homodimeric domain of signal transducing histidine kinase"/>
    <property type="match status" value="1"/>
</dbReference>
<evidence type="ECO:0000259" key="4">
    <source>
        <dbReference type="PROSITE" id="PS50109"/>
    </source>
</evidence>